<dbReference type="SMART" id="SM00382">
    <property type="entry name" value="AAA"/>
    <property type="match status" value="1"/>
</dbReference>
<evidence type="ECO:0000256" key="4">
    <source>
        <dbReference type="ARBA" id="ARBA00023163"/>
    </source>
</evidence>
<proteinExistence type="predicted"/>
<protein>
    <submittedName>
        <fullName evidence="8">Sigma-54-dependent transcriptional regulator</fullName>
    </submittedName>
</protein>
<feature type="domain" description="Sigma-54 factor interaction" evidence="6">
    <location>
        <begin position="142"/>
        <end position="367"/>
    </location>
</feature>
<dbReference type="SUPFAM" id="SSF52172">
    <property type="entry name" value="CheY-like"/>
    <property type="match status" value="1"/>
</dbReference>
<dbReference type="CDD" id="cd00009">
    <property type="entry name" value="AAA"/>
    <property type="match status" value="1"/>
</dbReference>
<dbReference type="InterPro" id="IPR025662">
    <property type="entry name" value="Sigma_54_int_dom_ATP-bd_1"/>
</dbReference>
<dbReference type="Gene3D" id="3.40.50.300">
    <property type="entry name" value="P-loop containing nucleotide triphosphate hydrolases"/>
    <property type="match status" value="1"/>
</dbReference>
<dbReference type="InterPro" id="IPR009057">
    <property type="entry name" value="Homeodomain-like_sf"/>
</dbReference>
<name>A0ABW9J2H0_9SPHI</name>
<evidence type="ECO:0000313" key="9">
    <source>
        <dbReference type="Proteomes" id="UP001517247"/>
    </source>
</evidence>
<feature type="domain" description="Response regulatory" evidence="7">
    <location>
        <begin position="5"/>
        <end position="119"/>
    </location>
</feature>
<dbReference type="Gene3D" id="1.10.8.60">
    <property type="match status" value="1"/>
</dbReference>
<dbReference type="InterPro" id="IPR002197">
    <property type="entry name" value="HTH_Fis"/>
</dbReference>
<dbReference type="InterPro" id="IPR025943">
    <property type="entry name" value="Sigma_54_int_dom_ATP-bd_2"/>
</dbReference>
<keyword evidence="2" id="KW-0067">ATP-binding</keyword>
<sequence>MNGKSLLIIDDEKKLCDLLARILELEGYTVYKAYTGKEGLALLQQHNIAVVLCDVKLPDYSGIDLVALIKQQKPQVEIINLTAYGTIADSVKAMKNGAYDYITKGDDNDKIIPLVAKAFEAADKNATSKTSQLPLPKGFDAIIGQSTPLLEAITMAKKVAPTEATVLLLGETGTGKEVFATAIHQASKYATSTLMAINCSAIGADLLESELFGYKKGAFTGALQDKKGLLEQADGGTLFLDEIGDMPLHMQAKILRVLEDGTFIKLGDLQTKKVNVRLIAATHKNLLEEVEKGNFREDLYYRLSVFTLHLPKLNDRNKDILLLAEYFIKRFSATAIKMSEDFQQALLKHNWKGNIRELKNTIERTLILNDSTILESNLLPATFNSSPANTNANLDMASIEVEHIKKVLQYTSGNKTETARLLGIGLATLYRKMEQYGIPKY</sequence>
<keyword evidence="3" id="KW-0805">Transcription regulation</keyword>
<evidence type="ECO:0000256" key="5">
    <source>
        <dbReference type="PROSITE-ProRule" id="PRU00169"/>
    </source>
</evidence>
<keyword evidence="4" id="KW-0804">Transcription</keyword>
<dbReference type="RefSeq" id="WP_138721164.1">
    <property type="nucleotide sequence ID" value="NZ_SSHJ02000001.1"/>
</dbReference>
<dbReference type="InterPro" id="IPR027417">
    <property type="entry name" value="P-loop_NTPase"/>
</dbReference>
<dbReference type="SUPFAM" id="SSF46689">
    <property type="entry name" value="Homeodomain-like"/>
    <property type="match status" value="1"/>
</dbReference>
<dbReference type="SUPFAM" id="SSF52540">
    <property type="entry name" value="P-loop containing nucleoside triphosphate hydrolases"/>
    <property type="match status" value="1"/>
</dbReference>
<evidence type="ECO:0000313" key="8">
    <source>
        <dbReference type="EMBL" id="MFN0253973.1"/>
    </source>
</evidence>
<evidence type="ECO:0000256" key="1">
    <source>
        <dbReference type="ARBA" id="ARBA00022741"/>
    </source>
</evidence>
<organism evidence="8 9">
    <name type="scientific">Pedobacter ureilyticus</name>
    <dbReference type="NCBI Taxonomy" id="1393051"/>
    <lineage>
        <taxon>Bacteria</taxon>
        <taxon>Pseudomonadati</taxon>
        <taxon>Bacteroidota</taxon>
        <taxon>Sphingobacteriia</taxon>
        <taxon>Sphingobacteriales</taxon>
        <taxon>Sphingobacteriaceae</taxon>
        <taxon>Pedobacter</taxon>
    </lineage>
</organism>
<keyword evidence="9" id="KW-1185">Reference proteome</keyword>
<dbReference type="Pfam" id="PF00158">
    <property type="entry name" value="Sigma54_activat"/>
    <property type="match status" value="1"/>
</dbReference>
<accession>A0ABW9J2H0</accession>
<evidence type="ECO:0000256" key="3">
    <source>
        <dbReference type="ARBA" id="ARBA00023015"/>
    </source>
</evidence>
<dbReference type="Gene3D" id="3.40.50.2300">
    <property type="match status" value="1"/>
</dbReference>
<comment type="caution">
    <text evidence="8">The sequence shown here is derived from an EMBL/GenBank/DDBJ whole genome shotgun (WGS) entry which is preliminary data.</text>
</comment>
<dbReference type="PRINTS" id="PR01590">
    <property type="entry name" value="HTHFIS"/>
</dbReference>
<evidence type="ECO:0000259" key="6">
    <source>
        <dbReference type="PROSITE" id="PS50045"/>
    </source>
</evidence>
<dbReference type="InterPro" id="IPR001789">
    <property type="entry name" value="Sig_transdc_resp-reg_receiver"/>
</dbReference>
<feature type="modified residue" description="4-aspartylphosphate" evidence="5">
    <location>
        <position position="54"/>
    </location>
</feature>
<keyword evidence="5" id="KW-0597">Phosphoprotein</keyword>
<gene>
    <name evidence="8" type="ORF">E6A44_000205</name>
</gene>
<dbReference type="PANTHER" id="PTHR32071:SF121">
    <property type="entry name" value="SIGMA L-DEPENDENT TRANSCRIPTIONAL REGULATOR YQIR-RELATED"/>
    <property type="match status" value="1"/>
</dbReference>
<dbReference type="InterPro" id="IPR058031">
    <property type="entry name" value="AAA_lid_NorR"/>
</dbReference>
<dbReference type="Proteomes" id="UP001517247">
    <property type="component" value="Unassembled WGS sequence"/>
</dbReference>
<dbReference type="EMBL" id="SSHJ02000001">
    <property type="protein sequence ID" value="MFN0253973.1"/>
    <property type="molecule type" value="Genomic_DNA"/>
</dbReference>
<dbReference type="PROSITE" id="PS00676">
    <property type="entry name" value="SIGMA54_INTERACT_2"/>
    <property type="match status" value="1"/>
</dbReference>
<dbReference type="Pfam" id="PF02954">
    <property type="entry name" value="HTH_8"/>
    <property type="match status" value="1"/>
</dbReference>
<dbReference type="PROSITE" id="PS50110">
    <property type="entry name" value="RESPONSE_REGULATORY"/>
    <property type="match status" value="1"/>
</dbReference>
<evidence type="ECO:0000259" key="7">
    <source>
        <dbReference type="PROSITE" id="PS50110"/>
    </source>
</evidence>
<dbReference type="InterPro" id="IPR002078">
    <property type="entry name" value="Sigma_54_int"/>
</dbReference>
<dbReference type="PANTHER" id="PTHR32071">
    <property type="entry name" value="TRANSCRIPTIONAL REGULATORY PROTEIN"/>
    <property type="match status" value="1"/>
</dbReference>
<evidence type="ECO:0000256" key="2">
    <source>
        <dbReference type="ARBA" id="ARBA00022840"/>
    </source>
</evidence>
<dbReference type="PROSITE" id="PS50045">
    <property type="entry name" value="SIGMA54_INTERACT_4"/>
    <property type="match status" value="1"/>
</dbReference>
<dbReference type="InterPro" id="IPR011006">
    <property type="entry name" value="CheY-like_superfamily"/>
</dbReference>
<reference evidence="8 9" key="1">
    <citation type="submission" date="2024-12" db="EMBL/GenBank/DDBJ databases">
        <authorList>
            <person name="Hu S."/>
        </authorList>
    </citation>
    <scope>NUCLEOTIDE SEQUENCE [LARGE SCALE GENOMIC DNA]</scope>
    <source>
        <strain evidence="8 9">THG-T11</strain>
    </source>
</reference>
<dbReference type="SMART" id="SM00448">
    <property type="entry name" value="REC"/>
    <property type="match status" value="1"/>
</dbReference>
<dbReference type="InterPro" id="IPR003593">
    <property type="entry name" value="AAA+_ATPase"/>
</dbReference>
<dbReference type="PROSITE" id="PS00675">
    <property type="entry name" value="SIGMA54_INTERACT_1"/>
    <property type="match status" value="1"/>
</dbReference>
<keyword evidence="1" id="KW-0547">Nucleotide-binding</keyword>
<dbReference type="Gene3D" id="1.10.10.60">
    <property type="entry name" value="Homeodomain-like"/>
    <property type="match status" value="1"/>
</dbReference>
<dbReference type="Pfam" id="PF25601">
    <property type="entry name" value="AAA_lid_14"/>
    <property type="match status" value="1"/>
</dbReference>
<dbReference type="Pfam" id="PF00072">
    <property type="entry name" value="Response_reg"/>
    <property type="match status" value="1"/>
</dbReference>